<protein>
    <submittedName>
        <fullName evidence="3">Uncharacterized protein</fullName>
    </submittedName>
</protein>
<evidence type="ECO:0000313" key="4">
    <source>
        <dbReference type="Proteomes" id="UP000220527"/>
    </source>
</evidence>
<keyword evidence="2" id="KW-0472">Membrane</keyword>
<feature type="region of interest" description="Disordered" evidence="1">
    <location>
        <begin position="37"/>
        <end position="121"/>
    </location>
</feature>
<keyword evidence="4" id="KW-1185">Reference proteome</keyword>
<name>A0A2A6RFB4_9CHLR</name>
<keyword evidence="2" id="KW-1133">Transmembrane helix</keyword>
<dbReference type="EMBL" id="NQWI01000127">
    <property type="protein sequence ID" value="PDW01565.1"/>
    <property type="molecule type" value="Genomic_DNA"/>
</dbReference>
<accession>A0A2A6RFB4</accession>
<sequence length="166" mass="17174">MKLAAPTLIIMSAALLVVGGLLAFGQSELGAEMRANAPRGMDRPEGFVPGPQGFARPDDAPPAPVPGAGYAGQGEGYAGQDEGYAGQALADDERPGRGAGLAVSGERPPQGFGRNAAEKDDHHHEPSLLGFVPLGANLLKLTLIVGSFVLASLLLKRWQGRVREAL</sequence>
<feature type="compositionally biased region" description="Low complexity" evidence="1">
    <location>
        <begin position="78"/>
        <end position="88"/>
    </location>
</feature>
<dbReference type="Proteomes" id="UP000220527">
    <property type="component" value="Unassembled WGS sequence"/>
</dbReference>
<reference evidence="4" key="1">
    <citation type="submission" date="2017-08" db="EMBL/GenBank/DDBJ databases">
        <authorList>
            <person name="Grouzdev D.S."/>
            <person name="Gaisin V.A."/>
            <person name="Rysina M.S."/>
            <person name="Gorlenko V.M."/>
        </authorList>
    </citation>
    <scope>NUCLEOTIDE SEQUENCE [LARGE SCALE GENOMIC DNA]</scope>
    <source>
        <strain evidence="4">Kir15-3F</strain>
    </source>
</reference>
<proteinExistence type="predicted"/>
<evidence type="ECO:0000256" key="2">
    <source>
        <dbReference type="SAM" id="Phobius"/>
    </source>
</evidence>
<dbReference type="AlphaFoldDB" id="A0A2A6RFB4"/>
<feature type="transmembrane region" description="Helical" evidence="2">
    <location>
        <begin position="134"/>
        <end position="155"/>
    </location>
</feature>
<gene>
    <name evidence="3" type="ORF">CJ255_18480</name>
</gene>
<comment type="caution">
    <text evidence="3">The sequence shown here is derived from an EMBL/GenBank/DDBJ whole genome shotgun (WGS) entry which is preliminary data.</text>
</comment>
<evidence type="ECO:0000313" key="3">
    <source>
        <dbReference type="EMBL" id="PDW01565.1"/>
    </source>
</evidence>
<dbReference type="RefSeq" id="WP_097645572.1">
    <property type="nucleotide sequence ID" value="NZ_NQWI01000127.1"/>
</dbReference>
<evidence type="ECO:0000256" key="1">
    <source>
        <dbReference type="SAM" id="MobiDB-lite"/>
    </source>
</evidence>
<organism evidence="3 4">
    <name type="scientific">Candidatus Viridilinea mediisalina</name>
    <dbReference type="NCBI Taxonomy" id="2024553"/>
    <lineage>
        <taxon>Bacteria</taxon>
        <taxon>Bacillati</taxon>
        <taxon>Chloroflexota</taxon>
        <taxon>Chloroflexia</taxon>
        <taxon>Chloroflexales</taxon>
        <taxon>Chloroflexineae</taxon>
        <taxon>Oscillochloridaceae</taxon>
        <taxon>Candidatus Viridilinea</taxon>
    </lineage>
</organism>
<keyword evidence="2" id="KW-0812">Transmembrane</keyword>